<keyword evidence="1" id="KW-1185">Reference proteome</keyword>
<proteinExistence type="predicted"/>
<reference evidence="2" key="1">
    <citation type="submission" date="2022-11" db="UniProtKB">
        <authorList>
            <consortium name="WormBaseParasite"/>
        </authorList>
    </citation>
    <scope>IDENTIFICATION</scope>
</reference>
<name>A0A915INC9_ROMCU</name>
<dbReference type="WBParaSite" id="nRc.2.0.1.t15698-RA">
    <property type="protein sequence ID" value="nRc.2.0.1.t15698-RA"/>
    <property type="gene ID" value="nRc.2.0.1.g15698"/>
</dbReference>
<evidence type="ECO:0000313" key="2">
    <source>
        <dbReference type="WBParaSite" id="nRc.2.0.1.t15698-RA"/>
    </source>
</evidence>
<sequence length="86" mass="9821">ISRGRKRKIFLALRAESRDIITDLLLFVSNASEFPSNSMFLLSQQTLRLPMTAKNLRDAVFDLIFSGEAILDIFNLIFTSLLKRNS</sequence>
<protein>
    <submittedName>
        <fullName evidence="2">Uncharacterized protein</fullName>
    </submittedName>
</protein>
<dbReference type="Proteomes" id="UP000887565">
    <property type="component" value="Unplaced"/>
</dbReference>
<evidence type="ECO:0000313" key="1">
    <source>
        <dbReference type="Proteomes" id="UP000887565"/>
    </source>
</evidence>
<accession>A0A915INC9</accession>
<organism evidence="1 2">
    <name type="scientific">Romanomermis culicivorax</name>
    <name type="common">Nematode worm</name>
    <dbReference type="NCBI Taxonomy" id="13658"/>
    <lineage>
        <taxon>Eukaryota</taxon>
        <taxon>Metazoa</taxon>
        <taxon>Ecdysozoa</taxon>
        <taxon>Nematoda</taxon>
        <taxon>Enoplea</taxon>
        <taxon>Dorylaimia</taxon>
        <taxon>Mermithida</taxon>
        <taxon>Mermithoidea</taxon>
        <taxon>Mermithidae</taxon>
        <taxon>Romanomermis</taxon>
    </lineage>
</organism>
<dbReference type="AlphaFoldDB" id="A0A915INC9"/>